<name>A0A0M0JMK7_9EUKA</name>
<accession>A0A0M0JMK7</accession>
<evidence type="ECO:0000313" key="2">
    <source>
        <dbReference type="EMBL" id="KOO27735.1"/>
    </source>
</evidence>
<sequence>MDEVAQLFHEDSPFAEVIAGMKEPYDVISTRVGDFFAQRVSWDSNIAWVSVDEEASFRHFADVFQRLRLAERFAHVVPHTRNLQLYSSFFVVRTWCKSHNFHQDYKLPVGTDALTLITPLRDFTEKESFHLTYRARDATSDRRWDSRYEYRKGKAIVFGSQFEHSTEPGEGHNGECHAFLCFTFGTDEQSRWTQIARTLDTQSRIVAHPNGQLVLSHLGREIERIVNEQRQAADEGEHRQVESEPSLPLGGYGAAEEEEVFLSGGYGLLRKPGEEKHGLIKAEL</sequence>
<feature type="compositionally biased region" description="Basic and acidic residues" evidence="1">
    <location>
        <begin position="230"/>
        <end position="242"/>
    </location>
</feature>
<gene>
    <name evidence="2" type="ORF">Ctob_011721</name>
</gene>
<protein>
    <submittedName>
        <fullName evidence="2">Uncharacterized protein</fullName>
    </submittedName>
</protein>
<evidence type="ECO:0000313" key="3">
    <source>
        <dbReference type="Proteomes" id="UP000037460"/>
    </source>
</evidence>
<dbReference type="OrthoDB" id="10452078at2759"/>
<organism evidence="2 3">
    <name type="scientific">Chrysochromulina tobinii</name>
    <dbReference type="NCBI Taxonomy" id="1460289"/>
    <lineage>
        <taxon>Eukaryota</taxon>
        <taxon>Haptista</taxon>
        <taxon>Haptophyta</taxon>
        <taxon>Prymnesiophyceae</taxon>
        <taxon>Prymnesiales</taxon>
        <taxon>Chrysochromulinaceae</taxon>
        <taxon>Chrysochromulina</taxon>
    </lineage>
</organism>
<dbReference type="EMBL" id="JWZX01002674">
    <property type="protein sequence ID" value="KOO27735.1"/>
    <property type="molecule type" value="Genomic_DNA"/>
</dbReference>
<keyword evidence="3" id="KW-1185">Reference proteome</keyword>
<dbReference type="AlphaFoldDB" id="A0A0M0JMK7"/>
<evidence type="ECO:0000256" key="1">
    <source>
        <dbReference type="SAM" id="MobiDB-lite"/>
    </source>
</evidence>
<reference evidence="3" key="1">
    <citation type="journal article" date="2015" name="PLoS Genet.">
        <title>Genome Sequence and Transcriptome Analyses of Chrysochromulina tobin: Metabolic Tools for Enhanced Algal Fitness in the Prominent Order Prymnesiales (Haptophyceae).</title>
        <authorList>
            <person name="Hovde B.T."/>
            <person name="Deodato C.R."/>
            <person name="Hunsperger H.M."/>
            <person name="Ryken S.A."/>
            <person name="Yost W."/>
            <person name="Jha R.K."/>
            <person name="Patterson J."/>
            <person name="Monnat R.J. Jr."/>
            <person name="Barlow S.B."/>
            <person name="Starkenburg S.R."/>
            <person name="Cattolico R.A."/>
        </authorList>
    </citation>
    <scope>NUCLEOTIDE SEQUENCE</scope>
    <source>
        <strain evidence="3">CCMP291</strain>
    </source>
</reference>
<dbReference type="Proteomes" id="UP000037460">
    <property type="component" value="Unassembled WGS sequence"/>
</dbReference>
<comment type="caution">
    <text evidence="2">The sequence shown here is derived from an EMBL/GenBank/DDBJ whole genome shotgun (WGS) entry which is preliminary data.</text>
</comment>
<feature type="region of interest" description="Disordered" evidence="1">
    <location>
        <begin position="230"/>
        <end position="251"/>
    </location>
</feature>
<proteinExistence type="predicted"/>